<comment type="subunit">
    <text evidence="13">Component of the ATP synthase complex composed at least of ATP5F1A/subunit alpha, ATP5F1B/subunit beta, ATP5MC1/subunit c (homooctomer), MT-ATP6/subunit a, MT-ATP8/subunit 8, ATP5ME/subunit e, ATP5MF/subunit f, ATP5MG/subunit g, ATP5MK/subunit k, ATP5MJ/subunit j, ATP5F1C/subunit gamma, ATP5F1D/subunit delta, ATP5F1E/subunit epsilon, ATP5PF/subunit F6, ATP5PB/subunit b, ATP5PD/subunit d, ATP5PO/subunit OSCP. ATP synthase complex consists of a soluble F(1) head domain (subunits alpha(3) and beta(3)) - the catalytic core - and a membrane F(0) domain - the membrane proton channel (subunits c, a, 8, e, f, g, k and j). These two domains are linked by a central stalk (subunits gamma, delta, and epsilon) rotating inside the F1 region and a stationary peripheral stalk (subunits F6, b, d, and OSCP).</text>
</comment>
<dbReference type="GO" id="GO:0015986">
    <property type="term" value="P:proton motive force-driven ATP synthesis"/>
    <property type="evidence" value="ECO:0007669"/>
    <property type="project" value="InterPro"/>
</dbReference>
<evidence type="ECO:0000256" key="3">
    <source>
        <dbReference type="ARBA" id="ARBA00022448"/>
    </source>
</evidence>
<keyword evidence="7" id="KW-1133">Transmembrane helix</keyword>
<comment type="subcellular location">
    <subcellularLocation>
        <location evidence="1 14">Mitochondrion membrane</location>
        <topology evidence="1 14">Single-pass membrane protein</topology>
    </subcellularLocation>
</comment>
<feature type="signal peptide" evidence="16">
    <location>
        <begin position="1"/>
        <end position="24"/>
    </location>
</feature>
<evidence type="ECO:0000256" key="13">
    <source>
        <dbReference type="ARBA" id="ARBA00064647"/>
    </source>
</evidence>
<name>A0A0U2BWS9_9GOBI</name>
<keyword evidence="16" id="KW-0732">Signal</keyword>
<dbReference type="Pfam" id="PF00895">
    <property type="entry name" value="ATP-synt_8"/>
    <property type="match status" value="1"/>
</dbReference>
<keyword evidence="5 14" id="KW-0812">Transmembrane</keyword>
<evidence type="ECO:0000256" key="7">
    <source>
        <dbReference type="ARBA" id="ARBA00022989"/>
    </source>
</evidence>
<keyword evidence="3 14" id="KW-0813">Transport</keyword>
<evidence type="ECO:0000256" key="8">
    <source>
        <dbReference type="ARBA" id="ARBA00023065"/>
    </source>
</evidence>
<dbReference type="PANTHER" id="PTHR39937">
    <property type="entry name" value="ATP SYNTHASE PROTEIN 8"/>
    <property type="match status" value="1"/>
</dbReference>
<keyword evidence="4 14" id="KW-0138">CF(0)</keyword>
<keyword evidence="6 14" id="KW-0375">Hydrogen ion transport</keyword>
<dbReference type="EMBL" id="KP277118">
    <property type="protein sequence ID" value="AKG49743.1"/>
    <property type="molecule type" value="Genomic_DNA"/>
</dbReference>
<keyword evidence="8 14" id="KW-0406">Ion transport</keyword>
<feature type="compositionally biased region" description="Low complexity" evidence="15">
    <location>
        <begin position="40"/>
        <end position="54"/>
    </location>
</feature>
<organism evidence="17">
    <name type="scientific">Boleophthalmus sp. JZ-2015</name>
    <dbReference type="NCBI Taxonomy" id="1651812"/>
    <lineage>
        <taxon>Eukaryota</taxon>
        <taxon>Metazoa</taxon>
        <taxon>Chordata</taxon>
        <taxon>Craniata</taxon>
        <taxon>Vertebrata</taxon>
        <taxon>Euteleostomi</taxon>
        <taxon>Actinopterygii</taxon>
        <taxon>Neopterygii</taxon>
        <taxon>Teleostei</taxon>
        <taxon>Neoteleostei</taxon>
        <taxon>Acanthomorphata</taxon>
        <taxon>Gobiaria</taxon>
        <taxon>Gobiiformes</taxon>
        <taxon>Gobioidei</taxon>
        <taxon>Gobiidae</taxon>
        <taxon>Oxudercinae</taxon>
        <taxon>Boleophthalmus</taxon>
    </lineage>
</organism>
<evidence type="ECO:0000256" key="14">
    <source>
        <dbReference type="RuleBase" id="RU003661"/>
    </source>
</evidence>
<feature type="region of interest" description="Disordered" evidence="15">
    <location>
        <begin position="31"/>
        <end position="54"/>
    </location>
</feature>
<comment type="similarity">
    <text evidence="2 14">Belongs to the ATPase protein 8 family.</text>
</comment>
<dbReference type="GO" id="GO:0015078">
    <property type="term" value="F:proton transmembrane transporter activity"/>
    <property type="evidence" value="ECO:0007669"/>
    <property type="project" value="InterPro"/>
</dbReference>
<reference evidence="17" key="1">
    <citation type="journal article" date="2015" name="Mitochondrial DNA">
        <title>Mitochondrial genome of Boleophthalmus sp. nov. (Osteichthyes: Gobiidae).</title>
        <authorList>
            <person name="Zhang J."/>
            <person name="Takita T."/>
            <person name="Muchtar A."/>
            <person name="Chen C."/>
            <person name="Ishimatsu A."/>
        </authorList>
    </citation>
    <scope>NUCLEOTIDE SEQUENCE</scope>
</reference>
<proteinExistence type="inferred from homology"/>
<keyword evidence="9 14" id="KW-0496">Mitochondrion</keyword>
<dbReference type="AlphaFoldDB" id="A0A0U2BWS9"/>
<comment type="function">
    <text evidence="12">Subunit 8, of the mitochondrial membrane ATP synthase complex (F(1)F(0) ATP synthase or Complex V) that produces ATP from ADP in the presence of a proton gradient across the membrane which is generated by electron transport complexes of the respiratory chain. ATP synthase complex consist of a soluble F(1) head domain - the catalytic core - and a membrane F(1) domain - the membrane proton channel. These two domains are linked by a central stalk rotating inside the F(1) region and a stationary peripheral stalk. During catalysis, ATP synthesis in the catalytic domain of F(1) is coupled via a rotary mechanism of the central stalk subunits to proton translocation. In vivo, can only synthesize ATP although its ATP hydrolase activity can be activated artificially in vitro. Part of the complex F(0) domain.</text>
</comment>
<evidence type="ECO:0000313" key="17">
    <source>
        <dbReference type="EMBL" id="AKG49743.1"/>
    </source>
</evidence>
<evidence type="ECO:0000256" key="4">
    <source>
        <dbReference type="ARBA" id="ARBA00022547"/>
    </source>
</evidence>
<evidence type="ECO:0000256" key="6">
    <source>
        <dbReference type="ARBA" id="ARBA00022781"/>
    </source>
</evidence>
<evidence type="ECO:0000256" key="16">
    <source>
        <dbReference type="SAM" id="SignalP"/>
    </source>
</evidence>
<dbReference type="PANTHER" id="PTHR39937:SF1">
    <property type="entry name" value="ATP SYNTHASE PROTEIN 8"/>
    <property type="match status" value="1"/>
</dbReference>
<sequence length="54" mass="6355">MPQLDPSPWFALLVFSWLVFTTIAIPKTLNHEFPNEPAPQTTQTDKTTHWTWSW</sequence>
<evidence type="ECO:0000256" key="9">
    <source>
        <dbReference type="ARBA" id="ARBA00023128"/>
    </source>
</evidence>
<dbReference type="InterPro" id="IPR050635">
    <property type="entry name" value="ATPase_protein_8"/>
</dbReference>
<dbReference type="GO" id="GO:0045259">
    <property type="term" value="C:proton-transporting ATP synthase complex"/>
    <property type="evidence" value="ECO:0007669"/>
    <property type="project" value="UniProtKB-KW"/>
</dbReference>
<evidence type="ECO:0000256" key="11">
    <source>
        <dbReference type="ARBA" id="ARBA00023310"/>
    </source>
</evidence>
<geneLocation type="mitochondrion" evidence="17"/>
<gene>
    <name evidence="17" type="primary">ATP8</name>
</gene>
<evidence type="ECO:0000256" key="5">
    <source>
        <dbReference type="ARBA" id="ARBA00022692"/>
    </source>
</evidence>
<keyword evidence="10" id="KW-0472">Membrane</keyword>
<evidence type="ECO:0000256" key="10">
    <source>
        <dbReference type="ARBA" id="ARBA00023136"/>
    </source>
</evidence>
<dbReference type="GO" id="GO:0031966">
    <property type="term" value="C:mitochondrial membrane"/>
    <property type="evidence" value="ECO:0007669"/>
    <property type="project" value="UniProtKB-SubCell"/>
</dbReference>
<evidence type="ECO:0000256" key="12">
    <source>
        <dbReference type="ARBA" id="ARBA00053067"/>
    </source>
</evidence>
<keyword evidence="11" id="KW-0066">ATP synthesis</keyword>
<evidence type="ECO:0000256" key="15">
    <source>
        <dbReference type="SAM" id="MobiDB-lite"/>
    </source>
</evidence>
<feature type="chain" id="PRO_5006830299" description="ATP synthase complex subunit 8" evidence="16">
    <location>
        <begin position="25"/>
        <end position="54"/>
    </location>
</feature>
<evidence type="ECO:0000256" key="2">
    <source>
        <dbReference type="ARBA" id="ARBA00008892"/>
    </source>
</evidence>
<protein>
    <recommendedName>
        <fullName evidence="14">ATP synthase complex subunit 8</fullName>
    </recommendedName>
</protein>
<dbReference type="InterPro" id="IPR001421">
    <property type="entry name" value="ATP8_metazoa"/>
</dbReference>
<accession>A0A0U2BWS9</accession>
<evidence type="ECO:0000256" key="1">
    <source>
        <dbReference type="ARBA" id="ARBA00004304"/>
    </source>
</evidence>